<organism evidence="2 3">
    <name type="scientific">Sutterella wadsworthensis 2_1_59BFAA</name>
    <dbReference type="NCBI Taxonomy" id="742823"/>
    <lineage>
        <taxon>Bacteria</taxon>
        <taxon>Pseudomonadati</taxon>
        <taxon>Pseudomonadota</taxon>
        <taxon>Betaproteobacteria</taxon>
        <taxon>Burkholderiales</taxon>
        <taxon>Sutterellaceae</taxon>
        <taxon>Sutterella</taxon>
    </lineage>
</organism>
<protein>
    <recommendedName>
        <fullName evidence="4">Lipoprotein SmpA/OmlA domain-containing protein</fullName>
    </recommendedName>
</protein>
<accession>K1JW91</accession>
<proteinExistence type="predicted"/>
<keyword evidence="3" id="KW-1185">Reference proteome</keyword>
<feature type="chain" id="PRO_5003850096" description="Lipoprotein SmpA/OmlA domain-containing protein" evidence="1">
    <location>
        <begin position="29"/>
        <end position="217"/>
    </location>
</feature>
<gene>
    <name evidence="2" type="ORF">HMPREF9465_00422</name>
</gene>
<name>K1JW91_9BURK</name>
<evidence type="ECO:0008006" key="4">
    <source>
        <dbReference type="Google" id="ProtNLM"/>
    </source>
</evidence>
<dbReference type="OrthoDB" id="9153226at2"/>
<keyword evidence="1" id="KW-0732">Signal</keyword>
<dbReference type="AlphaFoldDB" id="K1JW91"/>
<feature type="signal peptide" evidence="1">
    <location>
        <begin position="1"/>
        <end position="28"/>
    </location>
</feature>
<dbReference type="STRING" id="742823.HMPREF9465_00422"/>
<dbReference type="EMBL" id="ADMG01000015">
    <property type="protein sequence ID" value="EKB31967.1"/>
    <property type="molecule type" value="Genomic_DNA"/>
</dbReference>
<evidence type="ECO:0000313" key="3">
    <source>
        <dbReference type="Proteomes" id="UP000005835"/>
    </source>
</evidence>
<dbReference type="Proteomes" id="UP000005835">
    <property type="component" value="Unassembled WGS sequence"/>
</dbReference>
<dbReference type="RefSeq" id="WP_005433673.1">
    <property type="nucleotide sequence ID" value="NZ_JH815514.1"/>
</dbReference>
<dbReference type="HOGENOM" id="CLU_101400_0_0_4"/>
<sequence length="217" mass="23838">MHPAFLSKLPALLAGALLPLALAGGAHAEKITGPFAYPTGLLDAPATLTTPLGRDARIGKPRIVLESTRLEDLAAMTGATRLSEGDGVFRRDTLCLTGTTHGKPMIVWFIATDSDFVTEAQLEWAGERTVPEICRRLDAEHLPVQIGRIGLGMESALVNELLGRASYKDEAGWHYWFSQRFLRNKRGLQELELNWLAVHYDDDGLVDKTFSSQVTNL</sequence>
<dbReference type="PATRIC" id="fig|742823.3.peg.418"/>
<evidence type="ECO:0000313" key="2">
    <source>
        <dbReference type="EMBL" id="EKB31967.1"/>
    </source>
</evidence>
<reference evidence="2 3" key="1">
    <citation type="submission" date="2012-05" db="EMBL/GenBank/DDBJ databases">
        <title>The Genome Sequence of Sutterella wadsworthensis 2_1_59BFAA.</title>
        <authorList>
            <consortium name="The Broad Institute Genome Sequencing Platform"/>
            <person name="Earl A."/>
            <person name="Ward D."/>
            <person name="Feldgarden M."/>
            <person name="Gevers D."/>
            <person name="Daigneault M."/>
            <person name="Strauss J."/>
            <person name="Allen-Vercoe E."/>
            <person name="Walker B."/>
            <person name="Young S.K."/>
            <person name="Zeng Q."/>
            <person name="Gargeya S."/>
            <person name="Fitzgerald M."/>
            <person name="Haas B."/>
            <person name="Abouelleil A."/>
            <person name="Alvarado L."/>
            <person name="Arachchi H.M."/>
            <person name="Berlin A.M."/>
            <person name="Chapman S.B."/>
            <person name="Goldberg J."/>
            <person name="Griggs A."/>
            <person name="Gujja S."/>
            <person name="Hansen M."/>
            <person name="Howarth C."/>
            <person name="Imamovic A."/>
            <person name="Larimer J."/>
            <person name="McCowen C."/>
            <person name="Montmayeur A."/>
            <person name="Murphy C."/>
            <person name="Neiman D."/>
            <person name="Pearson M."/>
            <person name="Priest M."/>
            <person name="Roberts A."/>
            <person name="Saif S."/>
            <person name="Shea T."/>
            <person name="Sisk P."/>
            <person name="Sykes S."/>
            <person name="Wortman J."/>
            <person name="Nusbaum C."/>
            <person name="Birren B."/>
        </authorList>
    </citation>
    <scope>NUCLEOTIDE SEQUENCE [LARGE SCALE GENOMIC DNA]</scope>
    <source>
        <strain evidence="2 3">2_1_59BFAA</strain>
    </source>
</reference>
<evidence type="ECO:0000256" key="1">
    <source>
        <dbReference type="SAM" id="SignalP"/>
    </source>
</evidence>
<comment type="caution">
    <text evidence="2">The sequence shown here is derived from an EMBL/GenBank/DDBJ whole genome shotgun (WGS) entry which is preliminary data.</text>
</comment>
<dbReference type="eggNOG" id="ENOG5030YD8">
    <property type="taxonomic scope" value="Bacteria"/>
</dbReference>